<accession>A0A9J7BV37</accession>
<evidence type="ECO:0000256" key="1">
    <source>
        <dbReference type="SAM" id="MobiDB-lite"/>
    </source>
</evidence>
<keyword evidence="3" id="KW-1185">Reference proteome</keyword>
<reference evidence="2" key="1">
    <citation type="submission" date="2021-04" db="EMBL/GenBank/DDBJ databases">
        <title>Phylogenetic analysis of Acidobacteriaceae.</title>
        <authorList>
            <person name="Qiu L."/>
            <person name="Zhang Q."/>
        </authorList>
    </citation>
    <scope>NUCLEOTIDE SEQUENCE</scope>
    <source>
        <strain evidence="2">DSM 25168</strain>
    </source>
</reference>
<dbReference type="RefSeq" id="WP_260796376.1">
    <property type="nucleotide sequence ID" value="NZ_CP093313.1"/>
</dbReference>
<evidence type="ECO:0000313" key="3">
    <source>
        <dbReference type="Proteomes" id="UP001059380"/>
    </source>
</evidence>
<protein>
    <submittedName>
        <fullName evidence="2">Uncharacterized protein</fullName>
    </submittedName>
</protein>
<dbReference type="Proteomes" id="UP001059380">
    <property type="component" value="Chromosome"/>
</dbReference>
<dbReference type="EMBL" id="CP093313">
    <property type="protein sequence ID" value="UWZ86739.1"/>
    <property type="molecule type" value="Genomic_DNA"/>
</dbReference>
<sequence>MSRFVSRCLIPVWLLVTGAGIVVAQNPEMQQKIAEVKQAAAANKQALAQYTWVEQVSISLKGEQKKLQHFQVRLGPDGKPQKQSMDLPAQPAASSDAGGGRRGQRVKEHVVDKKKEEYEDYADQIKSLIQQYVPPEKEMLEQAAQKGNIAAGPAAGTEGQYRLVISNYVKQGDSMTILFDTARKGIVSLAIASYLSDPKDAVNVTVDFASEPSGLSHVSTETINGVSKQLTIAIQNSQYRQM</sequence>
<dbReference type="KEGG" id="orp:MOP44_12505"/>
<dbReference type="AlphaFoldDB" id="A0A9J7BV37"/>
<gene>
    <name evidence="2" type="ORF">MOP44_12505</name>
</gene>
<feature type="region of interest" description="Disordered" evidence="1">
    <location>
        <begin position="74"/>
        <end position="110"/>
    </location>
</feature>
<organism evidence="2 3">
    <name type="scientific">Occallatibacter riparius</name>
    <dbReference type="NCBI Taxonomy" id="1002689"/>
    <lineage>
        <taxon>Bacteria</taxon>
        <taxon>Pseudomonadati</taxon>
        <taxon>Acidobacteriota</taxon>
        <taxon>Terriglobia</taxon>
        <taxon>Terriglobales</taxon>
        <taxon>Acidobacteriaceae</taxon>
        <taxon>Occallatibacter</taxon>
    </lineage>
</organism>
<name>A0A9J7BV37_9BACT</name>
<proteinExistence type="predicted"/>
<evidence type="ECO:0000313" key="2">
    <source>
        <dbReference type="EMBL" id="UWZ86739.1"/>
    </source>
</evidence>